<dbReference type="PROSITE" id="PS50042">
    <property type="entry name" value="CNMP_BINDING_3"/>
    <property type="match status" value="1"/>
</dbReference>
<keyword evidence="1" id="KW-0129">CBS domain</keyword>
<organism evidence="4 5">
    <name type="scientific">Litoribacillus peritrichatus</name>
    <dbReference type="NCBI Taxonomy" id="718191"/>
    <lineage>
        <taxon>Bacteria</taxon>
        <taxon>Pseudomonadati</taxon>
        <taxon>Pseudomonadota</taxon>
        <taxon>Gammaproteobacteria</taxon>
        <taxon>Oceanospirillales</taxon>
        <taxon>Oceanospirillaceae</taxon>
        <taxon>Litoribacillus</taxon>
    </lineage>
</organism>
<dbReference type="CDD" id="cd00038">
    <property type="entry name" value="CAP_ED"/>
    <property type="match status" value="1"/>
</dbReference>
<dbReference type="InterPro" id="IPR000595">
    <property type="entry name" value="cNMP-bd_dom"/>
</dbReference>
<name>A0ABP7MV86_9GAMM</name>
<dbReference type="PROSITE" id="PS51371">
    <property type="entry name" value="CBS"/>
    <property type="match status" value="1"/>
</dbReference>
<keyword evidence="5" id="KW-1185">Reference proteome</keyword>
<dbReference type="CDD" id="cd05401">
    <property type="entry name" value="NT_GlnE_GlnD_like"/>
    <property type="match status" value="1"/>
</dbReference>
<evidence type="ECO:0000259" key="2">
    <source>
        <dbReference type="PROSITE" id="PS50042"/>
    </source>
</evidence>
<dbReference type="Gene3D" id="3.10.580.10">
    <property type="entry name" value="CBS-domain"/>
    <property type="match status" value="1"/>
</dbReference>
<dbReference type="Pfam" id="PF00027">
    <property type="entry name" value="cNMP_binding"/>
    <property type="match status" value="1"/>
</dbReference>
<dbReference type="InterPro" id="IPR046342">
    <property type="entry name" value="CBS_dom_sf"/>
</dbReference>
<evidence type="ECO:0000313" key="5">
    <source>
        <dbReference type="Proteomes" id="UP001501565"/>
    </source>
</evidence>
<dbReference type="Pfam" id="PF03445">
    <property type="entry name" value="DUF294"/>
    <property type="match status" value="1"/>
</dbReference>
<dbReference type="InterPro" id="IPR018490">
    <property type="entry name" value="cNMP-bd_dom_sf"/>
</dbReference>
<dbReference type="InterPro" id="IPR005105">
    <property type="entry name" value="GlnD_Uridyltrans_N"/>
</dbReference>
<dbReference type="Proteomes" id="UP001501565">
    <property type="component" value="Unassembled WGS sequence"/>
</dbReference>
<dbReference type="SUPFAM" id="SSF51206">
    <property type="entry name" value="cAMP-binding domain-like"/>
    <property type="match status" value="1"/>
</dbReference>
<dbReference type="Gene3D" id="2.60.120.10">
    <property type="entry name" value="Jelly Rolls"/>
    <property type="match status" value="1"/>
</dbReference>
<dbReference type="PANTHER" id="PTHR43773:SF1">
    <property type="entry name" value="MAGNESIUM TRANSPORTER MGTE"/>
    <property type="match status" value="1"/>
</dbReference>
<dbReference type="EMBL" id="BAABBN010000007">
    <property type="protein sequence ID" value="GAA3930844.1"/>
    <property type="molecule type" value="Genomic_DNA"/>
</dbReference>
<dbReference type="InterPro" id="IPR000644">
    <property type="entry name" value="CBS_dom"/>
</dbReference>
<protein>
    <submittedName>
        <fullName evidence="4">DUF294 nucleotidyltransferase-like domain-containing protein</fullName>
    </submittedName>
</protein>
<dbReference type="RefSeq" id="WP_344799320.1">
    <property type="nucleotide sequence ID" value="NZ_BAABBN010000007.1"/>
</dbReference>
<feature type="domain" description="CBS" evidence="3">
    <location>
        <begin position="245"/>
        <end position="302"/>
    </location>
</feature>
<dbReference type="InterPro" id="IPR006669">
    <property type="entry name" value="MgtE_transporter"/>
</dbReference>
<gene>
    <name evidence="4" type="ORF">GCM10022277_29440</name>
</gene>
<dbReference type="PANTHER" id="PTHR43773">
    <property type="entry name" value="MAGNESIUM TRANSPORTER MGTE"/>
    <property type="match status" value="1"/>
</dbReference>
<evidence type="ECO:0000259" key="3">
    <source>
        <dbReference type="PROSITE" id="PS51371"/>
    </source>
</evidence>
<feature type="domain" description="Cyclic nucleotide-binding" evidence="2">
    <location>
        <begin position="24"/>
        <end position="89"/>
    </location>
</feature>
<evidence type="ECO:0000313" key="4">
    <source>
        <dbReference type="EMBL" id="GAA3930844.1"/>
    </source>
</evidence>
<evidence type="ECO:0000256" key="1">
    <source>
        <dbReference type="PROSITE-ProRule" id="PRU00703"/>
    </source>
</evidence>
<dbReference type="InterPro" id="IPR018821">
    <property type="entry name" value="DUF294_put_nucleoTrafse_sb-bd"/>
</dbReference>
<dbReference type="SUPFAM" id="SSF54631">
    <property type="entry name" value="CBS-domain pair"/>
    <property type="match status" value="1"/>
</dbReference>
<dbReference type="Pfam" id="PF00571">
    <property type="entry name" value="CBS"/>
    <property type="match status" value="1"/>
</dbReference>
<reference evidence="5" key="1">
    <citation type="journal article" date="2019" name="Int. J. Syst. Evol. Microbiol.">
        <title>The Global Catalogue of Microorganisms (GCM) 10K type strain sequencing project: providing services to taxonomists for standard genome sequencing and annotation.</title>
        <authorList>
            <consortium name="The Broad Institute Genomics Platform"/>
            <consortium name="The Broad Institute Genome Sequencing Center for Infectious Disease"/>
            <person name="Wu L."/>
            <person name="Ma J."/>
        </authorList>
    </citation>
    <scope>NUCLEOTIDE SEQUENCE [LARGE SCALE GENOMIC DNA]</scope>
    <source>
        <strain evidence="5">JCM 17551</strain>
    </source>
</reference>
<accession>A0ABP7MV86</accession>
<dbReference type="SMART" id="SM00116">
    <property type="entry name" value="CBS"/>
    <property type="match status" value="2"/>
</dbReference>
<proteinExistence type="predicted"/>
<dbReference type="InterPro" id="IPR014710">
    <property type="entry name" value="RmlC-like_jellyroll"/>
</dbReference>
<dbReference type="Pfam" id="PF10335">
    <property type="entry name" value="DUF294_C"/>
    <property type="match status" value="1"/>
</dbReference>
<comment type="caution">
    <text evidence="4">The sequence shown here is derived from an EMBL/GenBank/DDBJ whole genome shotgun (WGS) entry which is preliminary data.</text>
</comment>
<sequence length="635" mass="71340">MNSSEHPVSANLSLDVPESLQQPPFDLLSERQRQSLVNRLNIRYYPKHTVIFDAGETPAGLMIIMKGVVEELSRDQQEVFSHYREEDLFDVSCVQAQGMLTQTKHRFVALEDCLVYEIPVRVLEEYAESVPELIRFWSSDPIQKDDLSQAKHQKNLAEFILTKVTAEICHPLVRVNHKTRLSEVLEHLLVDASGCLLVESGIAVQPSLITKTDVLMALQAMSDRSDRVNLLSALMATPVVDCGLLQTGPLISVECGDYLFDAMLLMTKHQIERVVVTDQTRIVGVLYQTQLLSLFSTHSHVLSLRIASASSLVELQASAEQLKKLVATLFNNGIKVQFLMNLVSTLNEMIIRKTFELIMPEAVVAHSALIVMGSEGRGEQIMPTDQDNALILRNGFEHPDLPSLLDSFSATLAEFGYPSCPGKVMVNNPYWVASVSDWHQRLMTYAVLPSDAGLMEVAILQDARFIVGDVSLFDEFKINFNDKEKFSDAVLARYAESALVFSTPLTFWGQLKSSHDRLDIKQGGLFPIVQGVRALSLEHGIMAVSTLARIDALVTKEVLEKTFARKLSHAFCLFIRFRLDQQLLQAANSFLDSVADNEINPAQLSATERDLLRYGLHTVKKFKQRLRHHFHLERL</sequence>